<dbReference type="InterPro" id="IPR000620">
    <property type="entry name" value="EamA_dom"/>
</dbReference>
<reference evidence="3" key="1">
    <citation type="submission" date="2024-05" db="EMBL/GenBank/DDBJ databases">
        <authorList>
            <person name="Kim S."/>
            <person name="Heo J."/>
            <person name="Choi H."/>
            <person name="Choi Y."/>
            <person name="Kwon S.-W."/>
            <person name="Kim Y."/>
        </authorList>
    </citation>
    <scope>NUCLEOTIDE SEQUENCE</scope>
    <source>
        <strain evidence="3">KACC 23698</strain>
    </source>
</reference>
<organism evidence="3">
    <name type="scientific">Alsobacter sp. KACC 23698</name>
    <dbReference type="NCBI Taxonomy" id="3149229"/>
    <lineage>
        <taxon>Bacteria</taxon>
        <taxon>Pseudomonadati</taxon>
        <taxon>Pseudomonadota</taxon>
        <taxon>Alphaproteobacteria</taxon>
        <taxon>Hyphomicrobiales</taxon>
        <taxon>Alsobacteraceae</taxon>
        <taxon>Alsobacter</taxon>
    </lineage>
</organism>
<keyword evidence="1" id="KW-1133">Transmembrane helix</keyword>
<dbReference type="EMBL" id="CP157484">
    <property type="protein sequence ID" value="XBO37942.1"/>
    <property type="molecule type" value="Genomic_DNA"/>
</dbReference>
<accession>A0AAU7JC22</accession>
<evidence type="ECO:0000256" key="1">
    <source>
        <dbReference type="SAM" id="Phobius"/>
    </source>
</evidence>
<feature type="transmembrane region" description="Helical" evidence="1">
    <location>
        <begin position="177"/>
        <end position="193"/>
    </location>
</feature>
<dbReference type="GO" id="GO:0016020">
    <property type="term" value="C:membrane"/>
    <property type="evidence" value="ECO:0007669"/>
    <property type="project" value="InterPro"/>
</dbReference>
<proteinExistence type="predicted"/>
<feature type="transmembrane region" description="Helical" evidence="1">
    <location>
        <begin position="116"/>
        <end position="139"/>
    </location>
</feature>
<feature type="transmembrane region" description="Helical" evidence="1">
    <location>
        <begin position="236"/>
        <end position="256"/>
    </location>
</feature>
<evidence type="ECO:0000313" key="3">
    <source>
        <dbReference type="EMBL" id="XBO37942.1"/>
    </source>
</evidence>
<feature type="transmembrane region" description="Helical" evidence="1">
    <location>
        <begin position="29"/>
        <end position="48"/>
    </location>
</feature>
<protein>
    <submittedName>
        <fullName evidence="3">DMT family transporter</fullName>
    </submittedName>
</protein>
<keyword evidence="1" id="KW-0472">Membrane</keyword>
<sequence length="328" mass="33913">MTTPDLARTSSDPLAPAAIPQAAGRAGPLAALVGGALAMGISPIFVRLAQDAGVGPFASAFWRVALALPVLYAWARLEERAAGSGGRPTFTRAAVISGVLFGGDLLFWHVSILKTTIANATFFATTAPIWVVLFSWLVLKQRVRREILAGIGLCLLGGVALIGHSLQVDPAKLRGDLYGLATAVFFGLYFIAVQAARKQAGAARVTFALSCVTAVILLAAALVAGDHLWPATTTGVAALFAMSWLSHAGGQGLLSVALGRLPAVFSSLVIFLEAVAAALVAWAALGEAVTLVQAFGGALILVGIWVARPREPRPAPATPALRTDGRRP</sequence>
<feature type="transmembrane region" description="Helical" evidence="1">
    <location>
        <begin position="60"/>
        <end position="77"/>
    </location>
</feature>
<dbReference type="SUPFAM" id="SSF103481">
    <property type="entry name" value="Multidrug resistance efflux transporter EmrE"/>
    <property type="match status" value="2"/>
</dbReference>
<feature type="transmembrane region" description="Helical" evidence="1">
    <location>
        <begin position="89"/>
        <end position="110"/>
    </location>
</feature>
<name>A0AAU7JC22_9HYPH</name>
<keyword evidence="1" id="KW-0812">Transmembrane</keyword>
<feature type="domain" description="EamA" evidence="2">
    <location>
        <begin position="174"/>
        <end position="306"/>
    </location>
</feature>
<feature type="transmembrane region" description="Helical" evidence="1">
    <location>
        <begin position="146"/>
        <end position="165"/>
    </location>
</feature>
<feature type="transmembrane region" description="Helical" evidence="1">
    <location>
        <begin position="263"/>
        <end position="285"/>
    </location>
</feature>
<dbReference type="Pfam" id="PF00892">
    <property type="entry name" value="EamA"/>
    <property type="match status" value="2"/>
</dbReference>
<gene>
    <name evidence="3" type="ORF">ABEG18_19800</name>
</gene>
<evidence type="ECO:0000259" key="2">
    <source>
        <dbReference type="Pfam" id="PF00892"/>
    </source>
</evidence>
<dbReference type="RefSeq" id="WP_406854768.1">
    <property type="nucleotide sequence ID" value="NZ_CP157484.1"/>
</dbReference>
<feature type="transmembrane region" description="Helical" evidence="1">
    <location>
        <begin position="205"/>
        <end position="224"/>
    </location>
</feature>
<dbReference type="InterPro" id="IPR037185">
    <property type="entry name" value="EmrE-like"/>
</dbReference>
<dbReference type="PANTHER" id="PTHR22911">
    <property type="entry name" value="ACYL-MALONYL CONDENSING ENZYME-RELATED"/>
    <property type="match status" value="1"/>
</dbReference>
<feature type="transmembrane region" description="Helical" evidence="1">
    <location>
        <begin position="291"/>
        <end position="307"/>
    </location>
</feature>
<feature type="domain" description="EamA" evidence="2">
    <location>
        <begin position="31"/>
        <end position="158"/>
    </location>
</feature>
<dbReference type="AlphaFoldDB" id="A0AAU7JC22"/>